<sequence>MIFTDFLKALGQMDDRAFRRVLFLGLGLTIALLVGVYAAWLALVDTFADGPLTIPFVGEVTWIGSLLGWGGLGVLILASIFLMIPTASAITSFFLEDVADAVEAKHYPDLMPAPKVPFSDALIDTITFFGVLIGANLLALIAYGFLPFFAVPIFFLLNGYLLGREYFTVAALRREGRVRAKQMARAHRAEIWMAGVLMAIPLVVPIMNLFIPILGAATFTHLYHRLAGSPKR</sequence>
<keyword evidence="2 5" id="KW-0812">Transmembrane</keyword>
<gene>
    <name evidence="6" type="ORF">OCA8868_01004</name>
</gene>
<dbReference type="EMBL" id="FXYD01000001">
    <property type="protein sequence ID" value="SMX33702.1"/>
    <property type="molecule type" value="Genomic_DNA"/>
</dbReference>
<evidence type="ECO:0000256" key="3">
    <source>
        <dbReference type="ARBA" id="ARBA00022989"/>
    </source>
</evidence>
<dbReference type="InterPro" id="IPR059112">
    <property type="entry name" value="CysZ/EI24"/>
</dbReference>
<evidence type="ECO:0000256" key="5">
    <source>
        <dbReference type="SAM" id="Phobius"/>
    </source>
</evidence>
<organism evidence="6 7">
    <name type="scientific">Octadecabacter ascidiaceicola</name>
    <dbReference type="NCBI Taxonomy" id="1655543"/>
    <lineage>
        <taxon>Bacteria</taxon>
        <taxon>Pseudomonadati</taxon>
        <taxon>Pseudomonadota</taxon>
        <taxon>Alphaproteobacteria</taxon>
        <taxon>Rhodobacterales</taxon>
        <taxon>Roseobacteraceae</taxon>
        <taxon>Octadecabacter</taxon>
    </lineage>
</organism>
<feature type="transmembrane region" description="Helical" evidence="5">
    <location>
        <begin position="62"/>
        <end position="84"/>
    </location>
</feature>
<evidence type="ECO:0000256" key="1">
    <source>
        <dbReference type="ARBA" id="ARBA00004141"/>
    </source>
</evidence>
<dbReference type="OrthoDB" id="5421146at2"/>
<dbReference type="AlphaFoldDB" id="A0A238JV66"/>
<accession>A0A238JV66</accession>
<dbReference type="RefSeq" id="WP_093995388.1">
    <property type="nucleotide sequence ID" value="NZ_FXYD01000001.1"/>
</dbReference>
<proteinExistence type="predicted"/>
<keyword evidence="7" id="KW-1185">Reference proteome</keyword>
<feature type="transmembrane region" description="Helical" evidence="5">
    <location>
        <begin position="149"/>
        <end position="170"/>
    </location>
</feature>
<protein>
    <submittedName>
        <fullName evidence="6">CysZ-like protein</fullName>
    </submittedName>
</protein>
<feature type="transmembrane region" description="Helical" evidence="5">
    <location>
        <begin position="191"/>
        <end position="214"/>
    </location>
</feature>
<comment type="subcellular location">
    <subcellularLocation>
        <location evidence="1">Membrane</location>
        <topology evidence="1">Multi-pass membrane protein</topology>
    </subcellularLocation>
</comment>
<keyword evidence="4 5" id="KW-0472">Membrane</keyword>
<feature type="transmembrane region" description="Helical" evidence="5">
    <location>
        <begin position="21"/>
        <end position="42"/>
    </location>
</feature>
<evidence type="ECO:0000313" key="6">
    <source>
        <dbReference type="EMBL" id="SMX33702.1"/>
    </source>
</evidence>
<dbReference type="Proteomes" id="UP000203464">
    <property type="component" value="Unassembled WGS sequence"/>
</dbReference>
<keyword evidence="3 5" id="KW-1133">Transmembrane helix</keyword>
<reference evidence="7" key="1">
    <citation type="submission" date="2017-05" db="EMBL/GenBank/DDBJ databases">
        <authorList>
            <person name="Rodrigo-Torres L."/>
            <person name="Arahal R. D."/>
            <person name="Lucena T."/>
        </authorList>
    </citation>
    <scope>NUCLEOTIDE SEQUENCE [LARGE SCALE GENOMIC DNA]</scope>
    <source>
        <strain evidence="7">CECT 8868</strain>
    </source>
</reference>
<name>A0A238JV66_9RHOB</name>
<evidence type="ECO:0000256" key="2">
    <source>
        <dbReference type="ARBA" id="ARBA00022692"/>
    </source>
</evidence>
<feature type="transmembrane region" description="Helical" evidence="5">
    <location>
        <begin position="121"/>
        <end position="143"/>
    </location>
</feature>
<evidence type="ECO:0000313" key="7">
    <source>
        <dbReference type="Proteomes" id="UP000203464"/>
    </source>
</evidence>
<dbReference type="Pfam" id="PF07264">
    <property type="entry name" value="EI24"/>
    <property type="match status" value="1"/>
</dbReference>
<evidence type="ECO:0000256" key="4">
    <source>
        <dbReference type="ARBA" id="ARBA00023136"/>
    </source>
</evidence>